<keyword evidence="1" id="KW-0812">Transmembrane</keyword>
<evidence type="ECO:0000313" key="2">
    <source>
        <dbReference type="EMBL" id="RRC96024.1"/>
    </source>
</evidence>
<keyword evidence="1" id="KW-1133">Transmembrane helix</keyword>
<feature type="transmembrane region" description="Helical" evidence="1">
    <location>
        <begin position="6"/>
        <end position="22"/>
    </location>
</feature>
<accession>A0A3P1SG63</accession>
<protein>
    <submittedName>
        <fullName evidence="2">Uncharacterized protein</fullName>
    </submittedName>
</protein>
<feature type="transmembrane region" description="Helical" evidence="1">
    <location>
        <begin position="160"/>
        <end position="177"/>
    </location>
</feature>
<feature type="transmembrane region" description="Helical" evidence="1">
    <location>
        <begin position="34"/>
        <end position="51"/>
    </location>
</feature>
<sequence length="241" mass="26307">MNTIRTRLPLILTGVLVIVLFLVPQGDLSIEQALLSRGFTLLFFLVIGGAFQTLAPIWSLIPSFFVIFFGFSLLEVVGLHVEPLAWMIVGGSLFFIWAPTFMCYSERRVMTLSVEYASLKDLPLGRLIHFFVLSWAAAGALAFLYGVAVPFQYGVGIGDITLRAVGGCGVGALLAAISGKWKVYAVLFGIPALTVTMLSGINALTSIALGWLTGYIISCLLRDESTIYRPLSRMFRSPKSR</sequence>
<dbReference type="RefSeq" id="WP_124868882.1">
    <property type="nucleotide sequence ID" value="NZ_RQZF01000002.1"/>
</dbReference>
<dbReference type="AlphaFoldDB" id="A0A3P1SG63"/>
<reference evidence="2 3" key="1">
    <citation type="submission" date="2018-11" db="EMBL/GenBank/DDBJ databases">
        <title>Genomes From Bacteria Associated with the Canine Oral Cavity: a Test Case for Automated Genome-Based Taxonomic Assignment.</title>
        <authorList>
            <person name="Coil D.A."/>
            <person name="Jospin G."/>
            <person name="Darling A.E."/>
            <person name="Wallis C."/>
            <person name="Davis I.J."/>
            <person name="Harris S."/>
            <person name="Eisen J.A."/>
            <person name="Holcombe L.J."/>
            <person name="O'Flynn C."/>
        </authorList>
    </citation>
    <scope>NUCLEOTIDE SEQUENCE [LARGE SCALE GENOMIC DNA]</scope>
    <source>
        <strain evidence="2 3">OH770</strain>
    </source>
</reference>
<keyword evidence="1" id="KW-0472">Membrane</keyword>
<dbReference type="EMBL" id="RQZF01000002">
    <property type="protein sequence ID" value="RRC96024.1"/>
    <property type="molecule type" value="Genomic_DNA"/>
</dbReference>
<comment type="caution">
    <text evidence="2">The sequence shown here is derived from an EMBL/GenBank/DDBJ whole genome shotgun (WGS) entry which is preliminary data.</text>
</comment>
<dbReference type="Proteomes" id="UP000280444">
    <property type="component" value="Unassembled WGS sequence"/>
</dbReference>
<evidence type="ECO:0000256" key="1">
    <source>
        <dbReference type="SAM" id="Phobius"/>
    </source>
</evidence>
<gene>
    <name evidence="2" type="ORF">EII11_04060</name>
</gene>
<feature type="transmembrane region" description="Helical" evidence="1">
    <location>
        <begin position="183"/>
        <end position="212"/>
    </location>
</feature>
<evidence type="ECO:0000313" key="3">
    <source>
        <dbReference type="Proteomes" id="UP000280444"/>
    </source>
</evidence>
<organism evidence="2 3">
    <name type="scientific">Schaalia canis</name>
    <dbReference type="NCBI Taxonomy" id="100469"/>
    <lineage>
        <taxon>Bacteria</taxon>
        <taxon>Bacillati</taxon>
        <taxon>Actinomycetota</taxon>
        <taxon>Actinomycetes</taxon>
        <taxon>Actinomycetales</taxon>
        <taxon>Actinomycetaceae</taxon>
        <taxon>Schaalia</taxon>
    </lineage>
</organism>
<feature type="transmembrane region" description="Helical" evidence="1">
    <location>
        <begin position="84"/>
        <end position="107"/>
    </location>
</feature>
<proteinExistence type="predicted"/>
<dbReference type="OrthoDB" id="9892884at2"/>
<feature type="transmembrane region" description="Helical" evidence="1">
    <location>
        <begin position="127"/>
        <end position="148"/>
    </location>
</feature>
<name>A0A3P1SG63_9ACTO</name>
<keyword evidence="3" id="KW-1185">Reference proteome</keyword>
<feature type="transmembrane region" description="Helical" evidence="1">
    <location>
        <begin position="57"/>
        <end position="77"/>
    </location>
</feature>